<proteinExistence type="predicted"/>
<keyword evidence="2" id="KW-1185">Reference proteome</keyword>
<evidence type="ECO:0000313" key="2">
    <source>
        <dbReference type="Proteomes" id="UP000006174"/>
    </source>
</evidence>
<dbReference type="AlphaFoldDB" id="I2FP49"/>
<gene>
    <name evidence="1" type="ORF">UHOR_06591</name>
</gene>
<accession>I2FP49</accession>
<protein>
    <submittedName>
        <fullName evidence="1">Uncharacterized protein</fullName>
    </submittedName>
</protein>
<dbReference type="EMBL" id="CAGI01000136">
    <property type="protein sequence ID" value="CCF48692.1"/>
    <property type="molecule type" value="Genomic_DNA"/>
</dbReference>
<name>I2FP49_USTHO</name>
<comment type="caution">
    <text evidence="1">The sequence shown here is derived from an EMBL/GenBank/DDBJ whole genome shotgun (WGS) entry which is preliminary data.</text>
</comment>
<sequence>MRTSGRVPDPLNGESTAALYSKELLWYTGIISMSSPCQQSGNLVDRIACPGPVQRVDVQTHKSKSVTPPNKGQMADMEDEKAEQDADVSVIANFSFEVHGLAQLGVGLDDAIKVEFLGIATNKLGPMRPSMLESFITKATIVGVYFWVVVTATRAEAPGRNNSYGMDGQQEE</sequence>
<dbReference type="Proteomes" id="UP000006174">
    <property type="component" value="Unassembled WGS sequence"/>
</dbReference>
<evidence type="ECO:0000313" key="1">
    <source>
        <dbReference type="EMBL" id="CCF48692.1"/>
    </source>
</evidence>
<reference evidence="1 2" key="1">
    <citation type="journal article" date="2012" name="Plant Cell">
        <title>Genome comparison of barley and maize smut fungi reveals targeted loss of RNA silencing components and species-specific presence of transposable elements.</title>
        <authorList>
            <person name="Laurie J.D."/>
            <person name="Ali S."/>
            <person name="Linning R."/>
            <person name="Mannhaupt G."/>
            <person name="Wong P."/>
            <person name="Gueldener U."/>
            <person name="Muensterkoetter M."/>
            <person name="Moore R."/>
            <person name="Kahmann R."/>
            <person name="Bakkeren G."/>
            <person name="Schirawski J."/>
        </authorList>
    </citation>
    <scope>NUCLEOTIDE SEQUENCE [LARGE SCALE GENOMIC DNA]</scope>
    <source>
        <strain evidence="2">Uh4875-4</strain>
    </source>
</reference>
<organism evidence="1 2">
    <name type="scientific">Ustilago hordei</name>
    <name type="common">Barley covered smut fungus</name>
    <dbReference type="NCBI Taxonomy" id="120017"/>
    <lineage>
        <taxon>Eukaryota</taxon>
        <taxon>Fungi</taxon>
        <taxon>Dikarya</taxon>
        <taxon>Basidiomycota</taxon>
        <taxon>Ustilaginomycotina</taxon>
        <taxon>Ustilaginomycetes</taxon>
        <taxon>Ustilaginales</taxon>
        <taxon>Ustilaginaceae</taxon>
        <taxon>Ustilago</taxon>
    </lineage>
</organism>
<dbReference type="HOGENOM" id="CLU_1556419_0_0_1"/>